<feature type="region of interest" description="Disordered" evidence="1">
    <location>
        <begin position="418"/>
        <end position="457"/>
    </location>
</feature>
<sequence>PAMKLLFEQAKAHKAQEKQQHQAAATAHRGVEDDDDEEEGQYGTSCVTALLRLHWCTPTARQEDCYGQWRGAEVQAGQDALCSGGSAASSPPAKPCVIVGTPGVPYKPGVPGSEPTLHYGTHATLLSQPTPESAALTEAAAASSAGSCEAVAASSVSAASSSYLLLGRRGEFETYRLPTGVKYGVAGEPPDGTKMFAALSAAEKARALALNPDARRYFENPHLMFYFGTWVFMLNGTTFMVLRDHCADVNLISEAAARKRSFKIKPSECSLTTGNQQKTNALGELDTEGLYITLLAGTRHETRLPLTKTLVVPTTRPFDFLAGNEPFHQVADCITQYPSAQPHFYPNLAQQPGWVVSVPMVRMADALAASVMTCVEEDTKSAVVPAASTATTACTTHLNSPGDMLAACCSSVSSVGDKMPAPELGGGPQRPRSGKQQQRRAGTRLQREHQQRHCART</sequence>
<reference evidence="2" key="1">
    <citation type="journal article" date="2021" name="Proc. Natl. Acad. Sci. U.S.A.">
        <title>Three genomes in the algal genus Volvox reveal the fate of a haploid sex-determining region after a transition to homothallism.</title>
        <authorList>
            <person name="Yamamoto K."/>
            <person name="Hamaji T."/>
            <person name="Kawai-Toyooka H."/>
            <person name="Matsuzaki R."/>
            <person name="Takahashi F."/>
            <person name="Nishimura Y."/>
            <person name="Kawachi M."/>
            <person name="Noguchi H."/>
            <person name="Minakuchi Y."/>
            <person name="Umen J.G."/>
            <person name="Toyoda A."/>
            <person name="Nozaki H."/>
        </authorList>
    </citation>
    <scope>NUCLEOTIDE SEQUENCE</scope>
    <source>
        <strain evidence="2">NIES-3786</strain>
    </source>
</reference>
<dbReference type="Proteomes" id="UP000747110">
    <property type="component" value="Unassembled WGS sequence"/>
</dbReference>
<accession>A0A8J4FIY7</accession>
<keyword evidence="3" id="KW-1185">Reference proteome</keyword>
<feature type="non-terminal residue" evidence="2">
    <location>
        <position position="1"/>
    </location>
</feature>
<evidence type="ECO:0000313" key="3">
    <source>
        <dbReference type="Proteomes" id="UP000747110"/>
    </source>
</evidence>
<proteinExistence type="predicted"/>
<evidence type="ECO:0000256" key="1">
    <source>
        <dbReference type="SAM" id="MobiDB-lite"/>
    </source>
</evidence>
<organism evidence="2 3">
    <name type="scientific">Volvox reticuliferus</name>
    <dbReference type="NCBI Taxonomy" id="1737510"/>
    <lineage>
        <taxon>Eukaryota</taxon>
        <taxon>Viridiplantae</taxon>
        <taxon>Chlorophyta</taxon>
        <taxon>core chlorophytes</taxon>
        <taxon>Chlorophyceae</taxon>
        <taxon>CS clade</taxon>
        <taxon>Chlamydomonadales</taxon>
        <taxon>Volvocaceae</taxon>
        <taxon>Volvox</taxon>
    </lineage>
</organism>
<dbReference type="OrthoDB" id="10645299at2759"/>
<feature type="region of interest" description="Disordered" evidence="1">
    <location>
        <begin position="10"/>
        <end position="40"/>
    </location>
</feature>
<gene>
    <name evidence="2" type="ORF">Vretifemale_5715</name>
</gene>
<protein>
    <submittedName>
        <fullName evidence="2">Uncharacterized protein</fullName>
    </submittedName>
</protein>
<dbReference type="EMBL" id="BNCP01000008">
    <property type="protein sequence ID" value="GIL76262.1"/>
    <property type="molecule type" value="Genomic_DNA"/>
</dbReference>
<evidence type="ECO:0000313" key="2">
    <source>
        <dbReference type="EMBL" id="GIL76262.1"/>
    </source>
</evidence>
<name>A0A8J4FIY7_9CHLO</name>
<comment type="caution">
    <text evidence="2">The sequence shown here is derived from an EMBL/GenBank/DDBJ whole genome shotgun (WGS) entry which is preliminary data.</text>
</comment>
<feature type="compositionally biased region" description="Basic and acidic residues" evidence="1">
    <location>
        <begin position="10"/>
        <end position="20"/>
    </location>
</feature>
<dbReference type="AlphaFoldDB" id="A0A8J4FIY7"/>